<proteinExistence type="predicted"/>
<keyword evidence="2" id="KW-0378">Hydrolase</keyword>
<dbReference type="GO" id="GO:0016787">
    <property type="term" value="F:hydrolase activity"/>
    <property type="evidence" value="ECO:0007669"/>
    <property type="project" value="UniProtKB-KW"/>
</dbReference>
<comment type="caution">
    <text evidence="2">The sequence shown here is derived from an EMBL/GenBank/DDBJ whole genome shotgun (WGS) entry which is preliminary data.</text>
</comment>
<dbReference type="EMBL" id="BMQK01000003">
    <property type="protein sequence ID" value="GGQ50514.1"/>
    <property type="molecule type" value="Genomic_DNA"/>
</dbReference>
<dbReference type="InterPro" id="IPR029068">
    <property type="entry name" value="Glyas_Bleomycin-R_OHBP_Dase"/>
</dbReference>
<keyword evidence="3" id="KW-1185">Reference proteome</keyword>
<evidence type="ECO:0000313" key="3">
    <source>
        <dbReference type="Proteomes" id="UP000620156"/>
    </source>
</evidence>
<dbReference type="AlphaFoldDB" id="A0A918ES16"/>
<dbReference type="InterPro" id="IPR037523">
    <property type="entry name" value="VOC_core"/>
</dbReference>
<accession>A0A918ES16</accession>
<organism evidence="2 3">
    <name type="scientific">Streptomyces ruber</name>
    <dbReference type="NCBI Taxonomy" id="83378"/>
    <lineage>
        <taxon>Bacteria</taxon>
        <taxon>Bacillati</taxon>
        <taxon>Actinomycetota</taxon>
        <taxon>Actinomycetes</taxon>
        <taxon>Kitasatosporales</taxon>
        <taxon>Streptomycetaceae</taxon>
        <taxon>Streptomyces</taxon>
    </lineage>
</organism>
<dbReference type="PANTHER" id="PTHR33993:SF10">
    <property type="entry name" value="CONSERVED PROTEIN"/>
    <property type="match status" value="1"/>
</dbReference>
<dbReference type="Pfam" id="PF00903">
    <property type="entry name" value="Glyoxalase"/>
    <property type="match status" value="1"/>
</dbReference>
<evidence type="ECO:0000259" key="1">
    <source>
        <dbReference type="PROSITE" id="PS51819"/>
    </source>
</evidence>
<dbReference type="SUPFAM" id="SSF54593">
    <property type="entry name" value="Glyoxalase/Bleomycin resistance protein/Dihydroxybiphenyl dioxygenase"/>
    <property type="match status" value="2"/>
</dbReference>
<sequence length="265" mass="28628">MAVPPEGTPCWADVMSRDAEEAKSFYGDVLGWTFRDLQTDYGTYTQACTGGHAVAAVVPPIPGQEERAAWCVYLASPDVAATAARIREHGGEILLEPMRADDLGAMLLARDPGGVVFGVWQAGTHEGFGTTGVTGAYCWSEIFTREPGKSDAFFPAVFGYRAKQLDDPEVDFRLFDVDGDTVLGRMRMPDDFLPDVPPFINPYFAVEDCDATVARATRWGAVSRFGPADSPFGRFATIGDPHGALFSVIDPDTARGEIPKAHEVA</sequence>
<dbReference type="Gene3D" id="3.10.180.10">
    <property type="entry name" value="2,3-Dihydroxybiphenyl 1,2-Dioxygenase, domain 1"/>
    <property type="match status" value="2"/>
</dbReference>
<dbReference type="RefSeq" id="WP_189216286.1">
    <property type="nucleotide sequence ID" value="NZ_BMQK01000003.1"/>
</dbReference>
<feature type="domain" description="VOC" evidence="1">
    <location>
        <begin position="136"/>
        <end position="251"/>
    </location>
</feature>
<dbReference type="InterPro" id="IPR004360">
    <property type="entry name" value="Glyas_Fos-R_dOase_dom"/>
</dbReference>
<dbReference type="Proteomes" id="UP000620156">
    <property type="component" value="Unassembled WGS sequence"/>
</dbReference>
<feature type="domain" description="VOC" evidence="1">
    <location>
        <begin position="8"/>
        <end position="122"/>
    </location>
</feature>
<reference evidence="2" key="1">
    <citation type="journal article" date="2014" name="Int. J. Syst. Evol. Microbiol.">
        <title>Complete genome sequence of Corynebacterium casei LMG S-19264T (=DSM 44701T), isolated from a smear-ripened cheese.</title>
        <authorList>
            <consortium name="US DOE Joint Genome Institute (JGI-PGF)"/>
            <person name="Walter F."/>
            <person name="Albersmeier A."/>
            <person name="Kalinowski J."/>
            <person name="Ruckert C."/>
        </authorList>
    </citation>
    <scope>NUCLEOTIDE SEQUENCE</scope>
    <source>
        <strain evidence="2">JCM 3131</strain>
    </source>
</reference>
<dbReference type="PROSITE" id="PS51819">
    <property type="entry name" value="VOC"/>
    <property type="match status" value="2"/>
</dbReference>
<dbReference type="CDD" id="cd07247">
    <property type="entry name" value="SgaA_N_like"/>
    <property type="match status" value="2"/>
</dbReference>
<dbReference type="InterPro" id="IPR052164">
    <property type="entry name" value="Anthracycline_SecMetBiosynth"/>
</dbReference>
<reference evidence="2" key="2">
    <citation type="submission" date="2020-09" db="EMBL/GenBank/DDBJ databases">
        <authorList>
            <person name="Sun Q."/>
            <person name="Ohkuma M."/>
        </authorList>
    </citation>
    <scope>NUCLEOTIDE SEQUENCE</scope>
    <source>
        <strain evidence="2">JCM 3131</strain>
    </source>
</reference>
<gene>
    <name evidence="2" type="ORF">GCM10010145_19410</name>
</gene>
<dbReference type="PANTHER" id="PTHR33993">
    <property type="entry name" value="GLYOXALASE-RELATED"/>
    <property type="match status" value="1"/>
</dbReference>
<name>A0A918ES16_9ACTN</name>
<protein>
    <submittedName>
        <fullName evidence="2">Hydrolase</fullName>
    </submittedName>
</protein>
<evidence type="ECO:0000313" key="2">
    <source>
        <dbReference type="EMBL" id="GGQ50514.1"/>
    </source>
</evidence>